<feature type="transmembrane region" description="Helical" evidence="1">
    <location>
        <begin position="256"/>
        <end position="286"/>
    </location>
</feature>
<feature type="transmembrane region" description="Helical" evidence="1">
    <location>
        <begin position="207"/>
        <end position="236"/>
    </location>
</feature>
<keyword evidence="1" id="KW-0812">Transmembrane</keyword>
<feature type="transmembrane region" description="Helical" evidence="1">
    <location>
        <begin position="112"/>
        <end position="134"/>
    </location>
</feature>
<evidence type="ECO:0000313" key="2">
    <source>
        <dbReference type="EMBL" id="CAE8598576.1"/>
    </source>
</evidence>
<dbReference type="SUPFAM" id="SSF52200">
    <property type="entry name" value="Toll/Interleukin receptor TIR domain"/>
    <property type="match status" value="1"/>
</dbReference>
<feature type="transmembrane region" description="Helical" evidence="1">
    <location>
        <begin position="386"/>
        <end position="407"/>
    </location>
</feature>
<dbReference type="InterPro" id="IPR035897">
    <property type="entry name" value="Toll_tir_struct_dom_sf"/>
</dbReference>
<name>A0A813EK15_POLGL</name>
<keyword evidence="3" id="KW-1185">Reference proteome</keyword>
<reference evidence="2" key="1">
    <citation type="submission" date="2021-02" db="EMBL/GenBank/DDBJ databases">
        <authorList>
            <person name="Dougan E. K."/>
            <person name="Rhodes N."/>
            <person name="Thang M."/>
            <person name="Chan C."/>
        </authorList>
    </citation>
    <scope>NUCLEOTIDE SEQUENCE</scope>
</reference>
<evidence type="ECO:0000313" key="3">
    <source>
        <dbReference type="Proteomes" id="UP000654075"/>
    </source>
</evidence>
<proteinExistence type="predicted"/>
<feature type="transmembrane region" description="Helical" evidence="1">
    <location>
        <begin position="71"/>
        <end position="92"/>
    </location>
</feature>
<dbReference type="Gene3D" id="3.40.50.10140">
    <property type="entry name" value="Toll/interleukin-1 receptor homology (TIR) domain"/>
    <property type="match status" value="1"/>
</dbReference>
<dbReference type="EMBL" id="CAJNNV010010405">
    <property type="protein sequence ID" value="CAE8598576.1"/>
    <property type="molecule type" value="Genomic_DNA"/>
</dbReference>
<keyword evidence="1" id="KW-0472">Membrane</keyword>
<accession>A0A813EK15</accession>
<dbReference type="AlphaFoldDB" id="A0A813EK15"/>
<sequence length="509" mass="57969">MAETEPSLLKEEVRAIYAKFVLADGGKLLDVSKPMAVYDSYELSFPTRSINFFLSHSWKTVAWLKYFGLRVVLYFWPSVLLGAAVSLLMTVLEFSEVLPLPIVSVVFPFGEGTLGFSMGFGWWLGVVVFVLVFFNGERFFGNTSCFLDRACIHQEDIVLKARGVAALHDMLVQSDKMVIMWQREYFTRLWCVFELAIYMKYKGTENIILLPLNHCIFTLFMMALHIIAAMGFGVMGPFVMFSPWLNDIVMDKFPTVAGHICASFSVSWVVFFVLYMISAPFVFHFFAMSIDDRRTLEKQIAEFTTNACECMDENDRPIVYKMIEHYFGTVSNFDAIVQKDMKKITSSILGANIMRYRTMLVMEFGHMLLTPELFVRARTTDPAMNLHVICGFLSMIFVTDMLAMSAIQFVVRLMHDSRNSFILATKWWLGPVVLSMIFATFTTSSLMILHPESPLKCVMPVCAVGLLLTYYIYRPQTLEEGGVSTPLDTPPKTESSLDTKLIRRINAVL</sequence>
<protein>
    <submittedName>
        <fullName evidence="2">Uncharacterized protein</fullName>
    </submittedName>
</protein>
<comment type="caution">
    <text evidence="2">The sequence shown here is derived from an EMBL/GenBank/DDBJ whole genome shotgun (WGS) entry which is preliminary data.</text>
</comment>
<feature type="transmembrane region" description="Helical" evidence="1">
    <location>
        <begin position="427"/>
        <end position="448"/>
    </location>
</feature>
<dbReference type="OrthoDB" id="417708at2759"/>
<evidence type="ECO:0000256" key="1">
    <source>
        <dbReference type="SAM" id="Phobius"/>
    </source>
</evidence>
<gene>
    <name evidence="2" type="ORF">PGLA1383_LOCUS16981</name>
</gene>
<dbReference type="OMA" id="VAGHICA"/>
<organism evidence="2 3">
    <name type="scientific">Polarella glacialis</name>
    <name type="common">Dinoflagellate</name>
    <dbReference type="NCBI Taxonomy" id="89957"/>
    <lineage>
        <taxon>Eukaryota</taxon>
        <taxon>Sar</taxon>
        <taxon>Alveolata</taxon>
        <taxon>Dinophyceae</taxon>
        <taxon>Suessiales</taxon>
        <taxon>Suessiaceae</taxon>
        <taxon>Polarella</taxon>
    </lineage>
</organism>
<dbReference type="Proteomes" id="UP000654075">
    <property type="component" value="Unassembled WGS sequence"/>
</dbReference>
<keyword evidence="1" id="KW-1133">Transmembrane helix</keyword>